<feature type="region of interest" description="Disordered" evidence="4">
    <location>
        <begin position="756"/>
        <end position="783"/>
    </location>
</feature>
<feature type="compositionally biased region" description="Low complexity" evidence="4">
    <location>
        <begin position="493"/>
        <end position="502"/>
    </location>
</feature>
<dbReference type="Gene3D" id="3.30.40.10">
    <property type="entry name" value="Zinc/RING finger domain, C3HC4 (zinc finger)"/>
    <property type="match status" value="1"/>
</dbReference>
<evidence type="ECO:0000259" key="5">
    <source>
        <dbReference type="PROSITE" id="PS51038"/>
    </source>
</evidence>
<feature type="region of interest" description="Disordered" evidence="4">
    <location>
        <begin position="360"/>
        <end position="387"/>
    </location>
</feature>
<evidence type="ECO:0000313" key="6">
    <source>
        <dbReference type="EMBL" id="OMJ19816.1"/>
    </source>
</evidence>
<dbReference type="GO" id="GO:0004842">
    <property type="term" value="F:ubiquitin-protein transferase activity"/>
    <property type="evidence" value="ECO:0007669"/>
    <property type="project" value="TreeGrafter"/>
</dbReference>
<keyword evidence="7" id="KW-1185">Reference proteome</keyword>
<dbReference type="InterPro" id="IPR001025">
    <property type="entry name" value="BAH_dom"/>
</dbReference>
<sequence length="1621" mass="181241">MVKKRKFLIQAYFSENPQAPPTKVILPGDLEISKDDYVYISVDDYDDGFYIGRIISFINSKLNITQTRSLTSIKNKSLSSLSKVDQNQNNAPSSELSENGSLNENSSLSSLSDSSDYDSGPNNKKSLLNISLSQLKLNIPPKQSRITKKQVWSDEVKVLISLFHRSDDLNLTKSKVKDVRLLIATMHTESHTVTQIRGKCTVKHRSQIPDLVKYVSMEDTFYYSTLFDRYITRLYDVIPVSSVKNVPPAVKKKLTETYEFIVCEPNKTIELTMDLRACVVCSEWCTGENSMNCSICAKSTHMACLDPPITRKPSKGYAWQCAPCLKDLYEQKIKNNQILLSKPDRTRSAATIGKRKISSISSSLNSTHSNSESKSPPNIPNDLNSSKTITGFSHIPEVSYSRKGALNIDSTVSPYQNSSEFKNNTMDFTNPSKKNKEWPYRYFGIINPRAGSRIGPKYQAVIPELVNQNSLFNQSSYAKPKNNPNLTSHKSSKSVSESKYTSRGQSKDRVINGSVYKPHSFSLFNPEITFLTSSDGALTDFVSKSAKLLLNYMSDNVDFGILDATVSALMALSSCKHNVTDALSEIEKSPLLYITENLAHIPPFSHNSSNGRKSRSDSGSASPPFNSTTSPYQNSLYPISENKFNNSPKEKFNMSAPWYKWTSKDFSKFESLIRENGSQLTLFTKHLPNLPSTSIVLRYYRFANTDKYYEALSKNPRKSLRSKDPSSRSRNPRCAGCKTERSSKWYPLPSGSLVMPREVDSSKPSKQNIVPDKNLSDRTRSSKANIISTETNTSSSSEHIGYVPVTIPEESYNKSICRKCYLFWCKYGVVELENAPKLPPITTNTANFSNSNTPTANIALMSSTIIENSAYSSSSTSTTEVTLASAALNTRIISNLEVMSPKSELLPVKEPLLLSTSISDQASSLTINNDHTYLPKPVISFTQTALASSELKPTVRSEAENPLSGYSSANSGPKRVLLSANAGAIEESNADAIEDANEGIKRDIFLRNKNRGEFQIMWGADKISSLCSEIGINLEAMWQTDRNNWVHSICALLTPGLNLKFTPNLGKNRTHSNPVSRSISQSPSPNLSQPKNKSFQNDNEIESVSSLNDQIKVYGVSSLPKSNFIEVCYVCKKKSGLVIHCSNNKHFTGELIGNKSSPLKNAEVFSMGLRKFLENKKKKKILGVSHTKDSEESRSRRSSKTNSAANESINSSKISADKKIECNCSFAVHPYCAVVLWRAGFCNSENVTDFFTSINYSSSSVFNEQSNDASRHIDNYSECPDSFQAVISSNNSSEIPSNNTYHNMPSDPGSFTHPIFSADRNFSIQLFPKSRSIIDVPKSLVSFMGNSRKYYIDNIHRNLPLFSDWFLQSPQKDDNDAQCNNSSDFYFNYQPQNNGFSYVESLLMKNKSIYQLNSCLNMLSLSVLCPTHSRKKNSLGIDLWYSDKYGFPLVALLLQSMLISGLIPKYSVMRKKTPYSSFPDYLCFNPYTKYMMNFNFTIKNLGKNEITCCNICSAKDSPVWFPVPKSKSGTTNNYSILQIENPNQLLCFKPIDPIHTKGFQQSNIIHAKNEFCYGTIMTGGFDSNSLFSGVCDTDFTENCHVKKVNSNELSWTCIDCFFRLS</sequence>
<comment type="caution">
    <text evidence="6">The sequence shown here is derived from an EMBL/GenBank/DDBJ whole genome shotgun (WGS) entry which is preliminary data.</text>
</comment>
<feature type="domain" description="BAH" evidence="5">
    <location>
        <begin position="122"/>
        <end position="238"/>
    </location>
</feature>
<feature type="region of interest" description="Disordered" evidence="4">
    <location>
        <begin position="1064"/>
        <end position="1095"/>
    </location>
</feature>
<organism evidence="6 7">
    <name type="scientific">Smittium culicis</name>
    <dbReference type="NCBI Taxonomy" id="133412"/>
    <lineage>
        <taxon>Eukaryota</taxon>
        <taxon>Fungi</taxon>
        <taxon>Fungi incertae sedis</taxon>
        <taxon>Zoopagomycota</taxon>
        <taxon>Kickxellomycotina</taxon>
        <taxon>Harpellomycetes</taxon>
        <taxon>Harpellales</taxon>
        <taxon>Legeriomycetaceae</taxon>
        <taxon>Smittium</taxon>
    </lineage>
</organism>
<dbReference type="STRING" id="133412.A0A1R1XZ70"/>
<feature type="region of interest" description="Disordered" evidence="4">
    <location>
        <begin position="1183"/>
        <end position="1208"/>
    </location>
</feature>
<dbReference type="InterPro" id="IPR019787">
    <property type="entry name" value="Znf_PHD-finger"/>
</dbReference>
<feature type="compositionally biased region" description="Polar residues" evidence="4">
    <location>
        <begin position="605"/>
        <end position="640"/>
    </location>
</feature>
<feature type="region of interest" description="Disordered" evidence="4">
    <location>
        <begin position="81"/>
        <end position="120"/>
    </location>
</feature>
<feature type="compositionally biased region" description="Low complexity" evidence="4">
    <location>
        <begin position="360"/>
        <end position="375"/>
    </location>
</feature>
<dbReference type="Gene3D" id="2.30.30.490">
    <property type="match status" value="1"/>
</dbReference>
<evidence type="ECO:0000256" key="2">
    <source>
        <dbReference type="ARBA" id="ARBA00022771"/>
    </source>
</evidence>
<feature type="region of interest" description="Disordered" evidence="4">
    <location>
        <begin position="714"/>
        <end position="740"/>
    </location>
</feature>
<dbReference type="SMART" id="SM00249">
    <property type="entry name" value="PHD"/>
    <property type="match status" value="1"/>
</dbReference>
<reference evidence="6 7" key="1">
    <citation type="submission" date="2017-01" db="EMBL/GenBank/DDBJ databases">
        <authorList>
            <person name="Mah S.A."/>
            <person name="Swanson W.J."/>
            <person name="Moy G.W."/>
            <person name="Vacquier V.D."/>
        </authorList>
    </citation>
    <scope>NUCLEOTIDE SEQUENCE [LARGE SCALE GENOMIC DNA]</scope>
    <source>
        <strain evidence="6 7">GSMNP</strain>
    </source>
</reference>
<feature type="region of interest" description="Disordered" evidence="4">
    <location>
        <begin position="476"/>
        <end position="506"/>
    </location>
</feature>
<dbReference type="OrthoDB" id="336088at2759"/>
<dbReference type="Proteomes" id="UP000187283">
    <property type="component" value="Unassembled WGS sequence"/>
</dbReference>
<evidence type="ECO:0000256" key="4">
    <source>
        <dbReference type="SAM" id="MobiDB-lite"/>
    </source>
</evidence>
<dbReference type="GO" id="GO:0003682">
    <property type="term" value="F:chromatin binding"/>
    <property type="evidence" value="ECO:0007669"/>
    <property type="project" value="InterPro"/>
</dbReference>
<dbReference type="InterPro" id="IPR011011">
    <property type="entry name" value="Znf_FYVE_PHD"/>
</dbReference>
<dbReference type="InterPro" id="IPR001965">
    <property type="entry name" value="Znf_PHD"/>
</dbReference>
<proteinExistence type="predicted"/>
<dbReference type="GO" id="GO:0036205">
    <property type="term" value="P:histone catabolic process"/>
    <property type="evidence" value="ECO:0007669"/>
    <property type="project" value="TreeGrafter"/>
</dbReference>
<protein>
    <submittedName>
        <fullName evidence="6">Lid2 complex component snt2</fullName>
    </submittedName>
</protein>
<keyword evidence="2" id="KW-0863">Zinc-finger</keyword>
<keyword evidence="3" id="KW-0862">Zinc</keyword>
<evidence type="ECO:0000313" key="7">
    <source>
        <dbReference type="Proteomes" id="UP000187283"/>
    </source>
</evidence>
<name>A0A1R1XZ70_9FUNG</name>
<dbReference type="InterPro" id="IPR013083">
    <property type="entry name" value="Znf_RING/FYVE/PHD"/>
</dbReference>
<feature type="compositionally biased region" description="Low complexity" evidence="4">
    <location>
        <begin position="93"/>
        <end position="119"/>
    </location>
</feature>
<dbReference type="PROSITE" id="PS51038">
    <property type="entry name" value="BAH"/>
    <property type="match status" value="1"/>
</dbReference>
<dbReference type="CDD" id="cd15497">
    <property type="entry name" value="PHD1_Snt2p_like"/>
    <property type="match status" value="1"/>
</dbReference>
<dbReference type="Pfam" id="PF01426">
    <property type="entry name" value="BAH"/>
    <property type="match status" value="1"/>
</dbReference>
<feature type="region of interest" description="Disordered" evidence="4">
    <location>
        <begin position="604"/>
        <end position="640"/>
    </location>
</feature>
<dbReference type="GO" id="GO:0048189">
    <property type="term" value="C:Lid2 complex"/>
    <property type="evidence" value="ECO:0007669"/>
    <property type="project" value="TreeGrafter"/>
</dbReference>
<dbReference type="Pfam" id="PF00628">
    <property type="entry name" value="PHD"/>
    <property type="match status" value="1"/>
</dbReference>
<accession>A0A1R1XZ70</accession>
<keyword evidence="1" id="KW-0479">Metal-binding</keyword>
<evidence type="ECO:0000256" key="3">
    <source>
        <dbReference type="ARBA" id="ARBA00022833"/>
    </source>
</evidence>
<dbReference type="SMART" id="SM00439">
    <property type="entry name" value="BAH"/>
    <property type="match status" value="1"/>
</dbReference>
<gene>
    <name evidence="6" type="ORF">AYI70_g4494</name>
</gene>
<dbReference type="SUPFAM" id="SSF57903">
    <property type="entry name" value="FYVE/PHD zinc finger"/>
    <property type="match status" value="1"/>
</dbReference>
<feature type="compositionally biased region" description="Polar residues" evidence="4">
    <location>
        <begin position="476"/>
        <end position="487"/>
    </location>
</feature>
<feature type="compositionally biased region" description="Basic and acidic residues" evidence="4">
    <location>
        <begin position="1186"/>
        <end position="1195"/>
    </location>
</feature>
<evidence type="ECO:0000256" key="1">
    <source>
        <dbReference type="ARBA" id="ARBA00022723"/>
    </source>
</evidence>
<dbReference type="InterPro" id="IPR043151">
    <property type="entry name" value="BAH_sf"/>
</dbReference>
<dbReference type="InterPro" id="IPR029617">
    <property type="entry name" value="Snt2"/>
</dbReference>
<dbReference type="PANTHER" id="PTHR47672">
    <property type="entry name" value="E3 UBIQUITIN-PROTEIN LIGASE SNT2"/>
    <property type="match status" value="1"/>
</dbReference>
<dbReference type="GO" id="GO:0008270">
    <property type="term" value="F:zinc ion binding"/>
    <property type="evidence" value="ECO:0007669"/>
    <property type="project" value="UniProtKB-KW"/>
</dbReference>
<feature type="compositionally biased region" description="Polar residues" evidence="4">
    <location>
        <begin position="1065"/>
        <end position="1095"/>
    </location>
</feature>
<dbReference type="PANTHER" id="PTHR47672:SF1">
    <property type="entry name" value="E3 UBIQUITIN-PROTEIN LIGASE SNT2"/>
    <property type="match status" value="1"/>
</dbReference>
<dbReference type="EMBL" id="LSSN01001390">
    <property type="protein sequence ID" value="OMJ19816.1"/>
    <property type="molecule type" value="Genomic_DNA"/>
</dbReference>